<dbReference type="Proteomes" id="UP001108029">
    <property type="component" value="Unassembled WGS sequence"/>
</dbReference>
<organism evidence="1 2">
    <name type="scientific">Streptomyces guryensis</name>
    <dbReference type="NCBI Taxonomy" id="2886947"/>
    <lineage>
        <taxon>Bacteria</taxon>
        <taxon>Bacillati</taxon>
        <taxon>Actinomycetota</taxon>
        <taxon>Actinomycetes</taxon>
        <taxon>Kitasatosporales</taxon>
        <taxon>Streptomycetaceae</taxon>
        <taxon>Streptomyces</taxon>
    </lineage>
</organism>
<proteinExistence type="predicted"/>
<comment type="caution">
    <text evidence="1">The sequence shown here is derived from an EMBL/GenBank/DDBJ whole genome shotgun (WGS) entry which is preliminary data.</text>
</comment>
<dbReference type="RefSeq" id="WP_232649397.1">
    <property type="nucleotide sequence ID" value="NZ_JAJSBI010000007.1"/>
</dbReference>
<accession>A0A9Q3Z5T4</accession>
<name>A0A9Q3Z5T4_9ACTN</name>
<sequence>MPRSTTPAWDCHNWSCPICTAPERDEMTLLRCAILTLLKHGRWMAQDEISLPDILSAGGDYLRRLRIGPLGQINDDTPVPATEHWAWLEAELRLVVARAAGLDAVSTLDPRIDDVLASAARLPERRLVHLLDLAAEQFAELNTQPRAA</sequence>
<protein>
    <submittedName>
        <fullName evidence="1">Uncharacterized protein</fullName>
    </submittedName>
</protein>
<gene>
    <name evidence="1" type="ORF">LJ657_16685</name>
</gene>
<keyword evidence="2" id="KW-1185">Reference proteome</keyword>
<evidence type="ECO:0000313" key="1">
    <source>
        <dbReference type="EMBL" id="MCD9875278.1"/>
    </source>
</evidence>
<dbReference type="EMBL" id="JAJSBI010000007">
    <property type="protein sequence ID" value="MCD9875278.1"/>
    <property type="molecule type" value="Genomic_DNA"/>
</dbReference>
<reference evidence="1" key="1">
    <citation type="submission" date="2021-12" db="EMBL/GenBank/DDBJ databases">
        <authorList>
            <person name="Lee J.-H."/>
            <person name="Kim S.-B."/>
        </authorList>
    </citation>
    <scope>NUCLEOTIDE SEQUENCE</scope>
    <source>
        <strain evidence="1">NR30</strain>
    </source>
</reference>
<dbReference type="AlphaFoldDB" id="A0A9Q3Z5T4"/>
<evidence type="ECO:0000313" key="2">
    <source>
        <dbReference type="Proteomes" id="UP001108029"/>
    </source>
</evidence>